<dbReference type="Proteomes" id="UP000280935">
    <property type="component" value="Unassembled WGS sequence"/>
</dbReference>
<gene>
    <name evidence="1" type="ORF">EII35_05280</name>
</gene>
<dbReference type="OrthoDB" id="3245799at2"/>
<accession>A0A3P1WV95</accession>
<organism evidence="1 2">
    <name type="scientific">Arachnia propionica</name>
    <dbReference type="NCBI Taxonomy" id="1750"/>
    <lineage>
        <taxon>Bacteria</taxon>
        <taxon>Bacillati</taxon>
        <taxon>Actinomycetota</taxon>
        <taxon>Actinomycetes</taxon>
        <taxon>Propionibacteriales</taxon>
        <taxon>Propionibacteriaceae</taxon>
        <taxon>Arachnia</taxon>
    </lineage>
</organism>
<evidence type="ECO:0000313" key="1">
    <source>
        <dbReference type="EMBL" id="RRD50165.1"/>
    </source>
</evidence>
<name>A0A3P1WV95_9ACTN</name>
<reference evidence="1 2" key="1">
    <citation type="submission" date="2018-11" db="EMBL/GenBank/DDBJ databases">
        <title>Genomes From Bacteria Associated with the Canine Oral Cavity: a Test Case for Automated Genome-Based Taxonomic Assignment.</title>
        <authorList>
            <person name="Coil D.A."/>
            <person name="Jospin G."/>
            <person name="Darling A.E."/>
            <person name="Wallis C."/>
            <person name="Davis I.J."/>
            <person name="Harris S."/>
            <person name="Eisen J.A."/>
            <person name="Holcombe L.J."/>
            <person name="O'Flynn C."/>
        </authorList>
    </citation>
    <scope>NUCLEOTIDE SEQUENCE [LARGE SCALE GENOMIC DNA]</scope>
    <source>
        <strain evidence="1 2">OH2822_COT-296</strain>
    </source>
</reference>
<dbReference type="EMBL" id="RQYT01000008">
    <property type="protein sequence ID" value="RRD50165.1"/>
    <property type="molecule type" value="Genomic_DNA"/>
</dbReference>
<proteinExistence type="predicted"/>
<protein>
    <submittedName>
        <fullName evidence="1">Uncharacterized protein</fullName>
    </submittedName>
</protein>
<dbReference type="RefSeq" id="WP_125227421.1">
    <property type="nucleotide sequence ID" value="NZ_RQYT01000008.1"/>
</dbReference>
<comment type="caution">
    <text evidence="1">The sequence shown here is derived from an EMBL/GenBank/DDBJ whole genome shotgun (WGS) entry which is preliminary data.</text>
</comment>
<dbReference type="AlphaFoldDB" id="A0A3P1WV95"/>
<evidence type="ECO:0000313" key="2">
    <source>
        <dbReference type="Proteomes" id="UP000280935"/>
    </source>
</evidence>
<sequence length="819" mass="89196">MTTAATWTPEQFRLLGDDVGRVLQGLRELSDDDRRAAAKGLSKALPSLLGELPPAVLMVLAADLGASPAQVVRIIREGLLGYLMDDPEHWRFVLERFTARGPDWARGLEGRLPRRDVDWFHVLLLDELILAHDLPLPSHPGFWQEWHFGDVTPKPGRRWQEHFIAACAVPDGLGWRDADASGFLSRLREGMAALRAAEPVDDEALLRALIEVIARGDARGPQRTALIWAEGLGLLPLLWGRPDLWLPALPGADVAIIARVVEQLPQLDLDDVQLGALAAEVLARPQKPPKRAVIKALDRVGAPSAELLEVVAAAAHDADSTVASRAAKLLERWSHAATARLGLWREPTGVVGMAPVVPLGEPELWAELKDLLAEPREDDPLRHEQLLAGLVAIGWEQGREAVWARLGELLETASEQVQDQELRWPILNDRHGASNFDDDPDGEGCRQECCHPSILADQLASVRHEVQTGEFRMWVERAPLTEFVGWRAREALEAIGEVPCLLSTPTHAGNRVVWEEFRRRVARFVEVGRPLLATDLLVALARIDGAGDWAELPQASVGEAGLPLKEVLAVWQHPVAPAQLGFREAVLGVQGFELEGEEPRVAELVGNGSSWSRRFRPRPGERGEHAAVMGFLPAHPSRPAAEVLTRLPDVGAATTTSHLELLLGSAFRCGPVAALAVVAAVDHVTPAHRDRIAGALCAAWDEGRLAPEDLAEPWRCGWVDELRLGSHQRQVALLVALAEATGLALAWPALVALVESVAAQERPPSGAGLILETLLRFLPEVPTKVRVELPHVVALASRKGSSKAVKVARLIVTALGERE</sequence>